<name>A0A1F5H5A2_9BACT</name>
<dbReference type="InterPro" id="IPR011004">
    <property type="entry name" value="Trimer_LpxA-like_sf"/>
</dbReference>
<keyword evidence="1" id="KW-0808">Transferase</keyword>
<dbReference type="InterPro" id="IPR050179">
    <property type="entry name" value="Trans_hexapeptide_repeat"/>
</dbReference>
<evidence type="ECO:0000313" key="4">
    <source>
        <dbReference type="Proteomes" id="UP000177039"/>
    </source>
</evidence>
<dbReference type="GO" id="GO:0016740">
    <property type="term" value="F:transferase activity"/>
    <property type="evidence" value="ECO:0007669"/>
    <property type="project" value="UniProtKB-KW"/>
</dbReference>
<evidence type="ECO:0000256" key="2">
    <source>
        <dbReference type="ARBA" id="ARBA00022737"/>
    </source>
</evidence>
<dbReference type="PANTHER" id="PTHR43300">
    <property type="entry name" value="ACETYLTRANSFERASE"/>
    <property type="match status" value="1"/>
</dbReference>
<dbReference type="SUPFAM" id="SSF51161">
    <property type="entry name" value="Trimeric LpxA-like enzymes"/>
    <property type="match status" value="1"/>
</dbReference>
<gene>
    <name evidence="3" type="ORF">A3B54_01610</name>
</gene>
<dbReference type="AlphaFoldDB" id="A0A1F5H5A2"/>
<dbReference type="EMBL" id="MFBT01000021">
    <property type="protein sequence ID" value="OGD99247.1"/>
    <property type="molecule type" value="Genomic_DNA"/>
</dbReference>
<keyword evidence="2" id="KW-0677">Repeat</keyword>
<dbReference type="Proteomes" id="UP000177039">
    <property type="component" value="Unassembled WGS sequence"/>
</dbReference>
<dbReference type="InterPro" id="IPR018357">
    <property type="entry name" value="Hexapep_transf_CS"/>
</dbReference>
<evidence type="ECO:0000313" key="3">
    <source>
        <dbReference type="EMBL" id="OGD99247.1"/>
    </source>
</evidence>
<accession>A0A1F5H5A2</accession>
<dbReference type="InterPro" id="IPR001451">
    <property type="entry name" value="Hexapep"/>
</dbReference>
<dbReference type="PROSITE" id="PS00101">
    <property type="entry name" value="HEXAPEP_TRANSFERASES"/>
    <property type="match status" value="1"/>
</dbReference>
<evidence type="ECO:0008006" key="5">
    <source>
        <dbReference type="Google" id="ProtNLM"/>
    </source>
</evidence>
<evidence type="ECO:0000256" key="1">
    <source>
        <dbReference type="ARBA" id="ARBA00022679"/>
    </source>
</evidence>
<reference evidence="3 4" key="1">
    <citation type="journal article" date="2016" name="Nat. Commun.">
        <title>Thousands of microbial genomes shed light on interconnected biogeochemical processes in an aquifer system.</title>
        <authorList>
            <person name="Anantharaman K."/>
            <person name="Brown C.T."/>
            <person name="Hug L.A."/>
            <person name="Sharon I."/>
            <person name="Castelle C.J."/>
            <person name="Probst A.J."/>
            <person name="Thomas B.C."/>
            <person name="Singh A."/>
            <person name="Wilkins M.J."/>
            <person name="Karaoz U."/>
            <person name="Brodie E.L."/>
            <person name="Williams K.H."/>
            <person name="Hubbard S.S."/>
            <person name="Banfield J.F."/>
        </authorList>
    </citation>
    <scope>NUCLEOTIDE SEQUENCE [LARGE SCALE GENOMIC DNA]</scope>
</reference>
<comment type="caution">
    <text evidence="3">The sequence shown here is derived from an EMBL/GenBank/DDBJ whole genome shotgun (WGS) entry which is preliminary data.</text>
</comment>
<protein>
    <recommendedName>
        <fullName evidence="5">Acetyltransferase</fullName>
    </recommendedName>
</protein>
<dbReference type="CDD" id="cd03358">
    <property type="entry name" value="LbH_WxcM_N_like"/>
    <property type="match status" value="1"/>
</dbReference>
<dbReference type="Gene3D" id="2.160.10.10">
    <property type="entry name" value="Hexapeptide repeat proteins"/>
    <property type="match status" value="1"/>
</dbReference>
<dbReference type="PANTHER" id="PTHR43300:SF4">
    <property type="entry name" value="ACYL-[ACYL-CARRIER-PROTEIN]--UDP-N-ACETYLGLUCOSAMINE O-ACYLTRANSFERASE"/>
    <property type="match status" value="1"/>
</dbReference>
<dbReference type="Pfam" id="PF00132">
    <property type="entry name" value="Hexapep"/>
    <property type="match status" value="1"/>
</dbReference>
<proteinExistence type="predicted"/>
<organism evidence="3 4">
    <name type="scientific">Candidatus Curtissbacteria bacterium RIFCSPLOWO2_01_FULL_42_50</name>
    <dbReference type="NCBI Taxonomy" id="1797730"/>
    <lineage>
        <taxon>Bacteria</taxon>
        <taxon>Candidatus Curtissiibacteriota</taxon>
    </lineage>
</organism>
<sequence>MSPKKLTKNLRQKILIHTTAEVSPRARIGFGTKIWHQAQIRGKAILGKNCVISKGVYIDQGVVIGDDVRIQNYSCLYEGVYVQSGVFIGTGVSFATDLNPRSLTISGKTKKRGDWTGNPIIIKNGASIGSGSVILGKVNIGQFAMVGAGSVVTADVCDHGLVRGNPARLVGFVCRCGYKAQLDKITGLNVRMVCSICKSKFTILRIYWDKIEPNDFLVKR</sequence>